<name>A0ABT0PFP6_9GAMM</name>
<reference evidence="1 2" key="1">
    <citation type="submission" date="2022-05" db="EMBL/GenBank/DDBJ databases">
        <authorList>
            <person name="Park J.-S."/>
        </authorList>
    </citation>
    <scope>NUCLEOTIDE SEQUENCE [LARGE SCALE GENOMIC DNA]</scope>
    <source>
        <strain evidence="1 2">2012CJ34-2</strain>
    </source>
</reference>
<gene>
    <name evidence="1" type="ORF">M3P05_09700</name>
</gene>
<dbReference type="RefSeq" id="WP_249699367.1">
    <property type="nucleotide sequence ID" value="NZ_JAMFLX010000011.1"/>
</dbReference>
<sequence length="76" mass="8619">MRKTIRKLMFWKGKSDCHHSKIDAFADSIHMQKDIGISQHLTAAQPLSRSAAQPLSRSAAQPLSRLSVDRFRIPTF</sequence>
<dbReference type="Proteomes" id="UP001203338">
    <property type="component" value="Unassembled WGS sequence"/>
</dbReference>
<proteinExistence type="predicted"/>
<comment type="caution">
    <text evidence="1">The sequence shown here is derived from an EMBL/GenBank/DDBJ whole genome shotgun (WGS) entry which is preliminary data.</text>
</comment>
<protein>
    <submittedName>
        <fullName evidence="1">Uncharacterized protein</fullName>
    </submittedName>
</protein>
<keyword evidence="2" id="KW-1185">Reference proteome</keyword>
<accession>A0ABT0PFP6</accession>
<evidence type="ECO:0000313" key="2">
    <source>
        <dbReference type="Proteomes" id="UP001203338"/>
    </source>
</evidence>
<organism evidence="1 2">
    <name type="scientific">Parendozoicomonas callyspongiae</name>
    <dbReference type="NCBI Taxonomy" id="2942213"/>
    <lineage>
        <taxon>Bacteria</taxon>
        <taxon>Pseudomonadati</taxon>
        <taxon>Pseudomonadota</taxon>
        <taxon>Gammaproteobacteria</taxon>
        <taxon>Oceanospirillales</taxon>
        <taxon>Endozoicomonadaceae</taxon>
        <taxon>Parendozoicomonas</taxon>
    </lineage>
</organism>
<evidence type="ECO:0000313" key="1">
    <source>
        <dbReference type="EMBL" id="MCL6270198.1"/>
    </source>
</evidence>
<dbReference type="EMBL" id="JAMFLX010000011">
    <property type="protein sequence ID" value="MCL6270198.1"/>
    <property type="molecule type" value="Genomic_DNA"/>
</dbReference>